<accession>T2PLA7</accession>
<protein>
    <submittedName>
        <fullName evidence="1">Uncharacterized protein</fullName>
    </submittedName>
</protein>
<reference evidence="1 2" key="1">
    <citation type="submission" date="2013-06" db="EMBL/GenBank/DDBJ databases">
        <authorList>
            <person name="Weinstock G."/>
            <person name="Sodergren E."/>
            <person name="Lobos E.A."/>
            <person name="Fulton L."/>
            <person name="Fulton R."/>
            <person name="Courtney L."/>
            <person name="Fronick C."/>
            <person name="O'Laughlin M."/>
            <person name="Godfrey J."/>
            <person name="Wilson R.M."/>
            <person name="Miner T."/>
            <person name="Farmer C."/>
            <person name="Delehaunty K."/>
            <person name="Cordes M."/>
            <person name="Minx P."/>
            <person name="Tomlinson C."/>
            <person name="Chen J."/>
            <person name="Wollam A."/>
            <person name="Pepin K.H."/>
            <person name="Bhonagiri V."/>
            <person name="Zhang X."/>
            <person name="Warren W."/>
            <person name="Mitreva M."/>
            <person name="Mardis E.R."/>
            <person name="Wilson R.K."/>
        </authorList>
    </citation>
    <scope>NUCLEOTIDE SEQUENCE [LARGE SCALE GENOMIC DNA]</scope>
    <source>
        <strain evidence="1 2">JCP8017A</strain>
    </source>
</reference>
<evidence type="ECO:0000313" key="2">
    <source>
        <dbReference type="Proteomes" id="UP000015779"/>
    </source>
</evidence>
<dbReference type="EMBL" id="ATJN01000125">
    <property type="protein sequence ID" value="EPI49827.1"/>
    <property type="molecule type" value="Genomic_DNA"/>
</dbReference>
<dbReference type="HOGENOM" id="CLU_3234106_0_0_11"/>
<name>T2PLA7_9BIFI</name>
<sequence length="43" mass="5180">MLNDPIVRFMAILLLFKYFKCFKMPPSAKSNLKAFRFIFILCY</sequence>
<dbReference type="Proteomes" id="UP000015779">
    <property type="component" value="Unassembled WGS sequence"/>
</dbReference>
<evidence type="ECO:0000313" key="1">
    <source>
        <dbReference type="EMBL" id="EPI49827.1"/>
    </source>
</evidence>
<organism evidence="1 2">
    <name type="scientific">Gardnerella pickettii JCP8017A</name>
    <dbReference type="NCBI Taxonomy" id="1261062"/>
    <lineage>
        <taxon>Bacteria</taxon>
        <taxon>Bacillati</taxon>
        <taxon>Actinomycetota</taxon>
        <taxon>Actinomycetes</taxon>
        <taxon>Bifidobacteriales</taxon>
        <taxon>Bifidobacteriaceae</taxon>
        <taxon>Gardnerella</taxon>
        <taxon>Gardnerella pickettii</taxon>
    </lineage>
</organism>
<gene>
    <name evidence="1" type="ORF">HMPREF1577_01326</name>
</gene>
<dbReference type="AlphaFoldDB" id="T2PLA7"/>
<comment type="caution">
    <text evidence="1">The sequence shown here is derived from an EMBL/GenBank/DDBJ whole genome shotgun (WGS) entry which is preliminary data.</text>
</comment>
<proteinExistence type="predicted"/>